<dbReference type="InterPro" id="IPR014044">
    <property type="entry name" value="CAP_dom"/>
</dbReference>
<evidence type="ECO:0000256" key="3">
    <source>
        <dbReference type="SAM" id="SignalP"/>
    </source>
</evidence>
<reference evidence="5" key="1">
    <citation type="submission" date="2025-05" db="UniProtKB">
        <authorList>
            <consortium name="EnsemblMetazoa"/>
        </authorList>
    </citation>
    <scope>IDENTIFICATION</scope>
</reference>
<accession>A0ABM5L631</accession>
<dbReference type="InterPro" id="IPR035940">
    <property type="entry name" value="CAP_sf"/>
</dbReference>
<dbReference type="Proteomes" id="UP001652700">
    <property type="component" value="Unplaced"/>
</dbReference>
<dbReference type="SMART" id="SM00198">
    <property type="entry name" value="SCP"/>
    <property type="match status" value="1"/>
</dbReference>
<evidence type="ECO:0000313" key="6">
    <source>
        <dbReference type="Proteomes" id="UP001652700"/>
    </source>
</evidence>
<dbReference type="EnsemblMetazoa" id="XM_050661938.1">
    <property type="protein sequence ID" value="XP_050517895.1"/>
    <property type="gene ID" value="LOC126892410"/>
</dbReference>
<dbReference type="Pfam" id="PF00188">
    <property type="entry name" value="CAP"/>
    <property type="match status" value="1"/>
</dbReference>
<keyword evidence="3" id="KW-0732">Signal</keyword>
<dbReference type="RefSeq" id="XP_050517895.1">
    <property type="nucleotide sequence ID" value="XM_050661938.1"/>
</dbReference>
<feature type="chain" id="PRO_5047123155" description="SCP domain-containing protein" evidence="3">
    <location>
        <begin position="25"/>
        <end position="281"/>
    </location>
</feature>
<dbReference type="Gene3D" id="3.40.33.10">
    <property type="entry name" value="CAP"/>
    <property type="match status" value="1"/>
</dbReference>
<dbReference type="PROSITE" id="PS01010">
    <property type="entry name" value="CRISP_2"/>
    <property type="match status" value="1"/>
</dbReference>
<proteinExistence type="predicted"/>
<dbReference type="SUPFAM" id="SSF55797">
    <property type="entry name" value="PR-1-like"/>
    <property type="match status" value="1"/>
</dbReference>
<dbReference type="InterPro" id="IPR018244">
    <property type="entry name" value="Allrgn_V5/Tpx1_CS"/>
</dbReference>
<evidence type="ECO:0000313" key="5">
    <source>
        <dbReference type="EnsemblMetazoa" id="XP_050517895.1"/>
    </source>
</evidence>
<sequence length="281" mass="31473">MSFTFMNFILLIFFGSLLIVYCRADDQCNAIWPPCNNIENIVCRNGGSCDPARNSQCKPLKNDDSFRVWIVDLHNRYRNNIASGNDTRNGASSAANMQVMNYDFDLEYTASCTANTCTGEADDCGRTLNFWQNGQSIEIVDGGEDALMDIPHQWYQRIESMGPKGFDNFREDLPLAFTQMIWANTTNVGCAKAHSTTQNRSILVCNYGPPGNIYGEKIFERGEPASKCPDGSVRSMYYDSLCGTVLPLELIRPRSAYNGVSKSIYHSLMTIICAQLLYLIC</sequence>
<keyword evidence="6" id="KW-1185">Reference proteome</keyword>
<evidence type="ECO:0000259" key="4">
    <source>
        <dbReference type="SMART" id="SM00198"/>
    </source>
</evidence>
<comment type="subcellular location">
    <subcellularLocation>
        <location evidence="1">Secreted</location>
    </subcellularLocation>
</comment>
<dbReference type="PRINTS" id="PR00837">
    <property type="entry name" value="V5TPXLIKE"/>
</dbReference>
<evidence type="ECO:0000256" key="1">
    <source>
        <dbReference type="ARBA" id="ARBA00004613"/>
    </source>
</evidence>
<protein>
    <recommendedName>
        <fullName evidence="4">SCP domain-containing protein</fullName>
    </recommendedName>
</protein>
<dbReference type="InterPro" id="IPR001283">
    <property type="entry name" value="CRISP-related"/>
</dbReference>
<dbReference type="GeneID" id="126892410"/>
<keyword evidence="2" id="KW-0964">Secreted</keyword>
<feature type="domain" description="SCP" evidence="4">
    <location>
        <begin position="65"/>
        <end position="215"/>
    </location>
</feature>
<name>A0ABM5L631_DIAVI</name>
<organism evidence="5 6">
    <name type="scientific">Diabrotica virgifera virgifera</name>
    <name type="common">western corn rootworm</name>
    <dbReference type="NCBI Taxonomy" id="50390"/>
    <lineage>
        <taxon>Eukaryota</taxon>
        <taxon>Metazoa</taxon>
        <taxon>Ecdysozoa</taxon>
        <taxon>Arthropoda</taxon>
        <taxon>Hexapoda</taxon>
        <taxon>Insecta</taxon>
        <taxon>Pterygota</taxon>
        <taxon>Neoptera</taxon>
        <taxon>Endopterygota</taxon>
        <taxon>Coleoptera</taxon>
        <taxon>Polyphaga</taxon>
        <taxon>Cucujiformia</taxon>
        <taxon>Chrysomeloidea</taxon>
        <taxon>Chrysomelidae</taxon>
        <taxon>Galerucinae</taxon>
        <taxon>Diabroticina</taxon>
        <taxon>Diabroticites</taxon>
        <taxon>Diabrotica</taxon>
    </lineage>
</organism>
<evidence type="ECO:0000256" key="2">
    <source>
        <dbReference type="ARBA" id="ARBA00022525"/>
    </source>
</evidence>
<dbReference type="PANTHER" id="PTHR10334">
    <property type="entry name" value="CYSTEINE-RICH SECRETORY PROTEIN-RELATED"/>
    <property type="match status" value="1"/>
</dbReference>
<feature type="signal peptide" evidence="3">
    <location>
        <begin position="1"/>
        <end position="24"/>
    </location>
</feature>
<dbReference type="CDD" id="cd05380">
    <property type="entry name" value="CAP_euk"/>
    <property type="match status" value="1"/>
</dbReference>